<dbReference type="EMBL" id="JASPKY010000859">
    <property type="protein sequence ID" value="KAK9680898.1"/>
    <property type="molecule type" value="Genomic_DNA"/>
</dbReference>
<evidence type="ECO:0000313" key="1">
    <source>
        <dbReference type="EMBL" id="KAK9680898.1"/>
    </source>
</evidence>
<name>A0AAW1HVM6_POPJA</name>
<proteinExistence type="predicted"/>
<keyword evidence="2" id="KW-1185">Reference proteome</keyword>
<comment type="caution">
    <text evidence="1">The sequence shown here is derived from an EMBL/GenBank/DDBJ whole genome shotgun (WGS) entry which is preliminary data.</text>
</comment>
<dbReference type="AlphaFoldDB" id="A0AAW1HVM6"/>
<protein>
    <submittedName>
        <fullName evidence="1">Uncharacterized protein</fullName>
    </submittedName>
</protein>
<evidence type="ECO:0000313" key="2">
    <source>
        <dbReference type="Proteomes" id="UP001458880"/>
    </source>
</evidence>
<dbReference type="Proteomes" id="UP001458880">
    <property type="component" value="Unassembled WGS sequence"/>
</dbReference>
<reference evidence="1 2" key="1">
    <citation type="journal article" date="2024" name="BMC Genomics">
        <title>De novo assembly and annotation of Popillia japonica's genome with initial clues to its potential as an invasive pest.</title>
        <authorList>
            <person name="Cucini C."/>
            <person name="Boschi S."/>
            <person name="Funari R."/>
            <person name="Cardaioli E."/>
            <person name="Iannotti N."/>
            <person name="Marturano G."/>
            <person name="Paoli F."/>
            <person name="Bruttini M."/>
            <person name="Carapelli A."/>
            <person name="Frati F."/>
            <person name="Nardi F."/>
        </authorList>
    </citation>
    <scope>NUCLEOTIDE SEQUENCE [LARGE SCALE GENOMIC DNA]</scope>
    <source>
        <strain evidence="1">DMR45628</strain>
    </source>
</reference>
<sequence>MQGSVNVYEVDQGPAKSSITVMLTFGANRSITPPMIIYPYKRKPPPEILESVSDPKWGNGELDIRIMAGRSRLCFMSISEMYLIPI</sequence>
<organism evidence="1 2">
    <name type="scientific">Popillia japonica</name>
    <name type="common">Japanese beetle</name>
    <dbReference type="NCBI Taxonomy" id="7064"/>
    <lineage>
        <taxon>Eukaryota</taxon>
        <taxon>Metazoa</taxon>
        <taxon>Ecdysozoa</taxon>
        <taxon>Arthropoda</taxon>
        <taxon>Hexapoda</taxon>
        <taxon>Insecta</taxon>
        <taxon>Pterygota</taxon>
        <taxon>Neoptera</taxon>
        <taxon>Endopterygota</taxon>
        <taxon>Coleoptera</taxon>
        <taxon>Polyphaga</taxon>
        <taxon>Scarabaeiformia</taxon>
        <taxon>Scarabaeidae</taxon>
        <taxon>Rutelinae</taxon>
        <taxon>Popillia</taxon>
    </lineage>
</organism>
<gene>
    <name evidence="1" type="ORF">QE152_g38740</name>
</gene>
<accession>A0AAW1HVM6</accession>